<protein>
    <submittedName>
        <fullName evidence="2">Glyoxalase/bleomycin resistance protein/dioxygenase</fullName>
    </submittedName>
</protein>
<keyword evidence="2" id="KW-0560">Oxidoreductase</keyword>
<accession>A0A0C9PP04</accession>
<gene>
    <name evidence="2" type="ORF">LC0644_1245</name>
</gene>
<dbReference type="InterPro" id="IPR037523">
    <property type="entry name" value="VOC_core"/>
</dbReference>
<evidence type="ECO:0000259" key="1">
    <source>
        <dbReference type="PROSITE" id="PS51819"/>
    </source>
</evidence>
<dbReference type="InterPro" id="IPR029068">
    <property type="entry name" value="Glyas_Bleomycin-R_OHBP_Dase"/>
</dbReference>
<comment type="caution">
    <text evidence="2">The sequence shown here is derived from an EMBL/GenBank/DDBJ whole genome shotgun (WGS) entry which is preliminary data.</text>
</comment>
<dbReference type="PANTHER" id="PTHR43279:SF1">
    <property type="entry name" value="CATECHOL-2,3-DIOXYGENASE"/>
    <property type="match status" value="1"/>
</dbReference>
<dbReference type="CDD" id="cd07255">
    <property type="entry name" value="VOC_BsCatE_like_N"/>
    <property type="match status" value="1"/>
</dbReference>
<dbReference type="AlphaFoldDB" id="A0A0C9PP04"/>
<dbReference type="Proteomes" id="UP000032552">
    <property type="component" value="Unassembled WGS sequence"/>
</dbReference>
<name>A0A0C9PP04_LACPA</name>
<dbReference type="GO" id="GO:0051213">
    <property type="term" value="F:dioxygenase activity"/>
    <property type="evidence" value="ECO:0007669"/>
    <property type="project" value="UniProtKB-KW"/>
</dbReference>
<dbReference type="SUPFAM" id="SSF54593">
    <property type="entry name" value="Glyoxalase/Bleomycin resistance protein/Dihydroxybiphenyl dioxygenase"/>
    <property type="match status" value="1"/>
</dbReference>
<evidence type="ECO:0000313" key="3">
    <source>
        <dbReference type="Proteomes" id="UP000032552"/>
    </source>
</evidence>
<organism evidence="2 3">
    <name type="scientific">Lacticaseibacillus paracasei NRIC 0644</name>
    <dbReference type="NCBI Taxonomy" id="1435038"/>
    <lineage>
        <taxon>Bacteria</taxon>
        <taxon>Bacillati</taxon>
        <taxon>Bacillota</taxon>
        <taxon>Bacilli</taxon>
        <taxon>Lactobacillales</taxon>
        <taxon>Lactobacillaceae</taxon>
        <taxon>Lacticaseibacillus</taxon>
    </lineage>
</organism>
<dbReference type="PROSITE" id="PS51819">
    <property type="entry name" value="VOC"/>
    <property type="match status" value="1"/>
</dbReference>
<proteinExistence type="predicted"/>
<feature type="domain" description="VOC" evidence="1">
    <location>
        <begin position="19"/>
        <end position="135"/>
    </location>
</feature>
<reference evidence="3" key="1">
    <citation type="submission" date="2014-05" db="EMBL/GenBank/DDBJ databases">
        <title>Whole genome sequencing of Lactobacillus casei NRIC0644.</title>
        <authorList>
            <person name="Atarashi H."/>
            <person name="Yoshida Y."/>
            <person name="Fujimura S."/>
            <person name="Tanaka N."/>
            <person name="Shiwa Y."/>
            <person name="Yoshikawa H."/>
            <person name="Okada S."/>
            <person name="Nakagawa J."/>
        </authorList>
    </citation>
    <scope>NUCLEOTIDE SEQUENCE [LARGE SCALE GENOMIC DNA]</scope>
    <source>
        <strain evidence="3">NRIC0644</strain>
    </source>
</reference>
<dbReference type="PANTHER" id="PTHR43279">
    <property type="entry name" value="CATECHOL-2,3-DIOXYGENASE"/>
    <property type="match status" value="1"/>
</dbReference>
<dbReference type="CDD" id="cd16359">
    <property type="entry name" value="VOC_BsCatE_like_C"/>
    <property type="match status" value="1"/>
</dbReference>
<sequence length="296" mass="33422">MFKKEQIKMTGIILPEETRVDFVALKVANLTLVSQWYQQVARLDLLRQNGSTIYLGTRLNQQVLVVLHQITGLQAQQPVTGLDHFAILLPNPGALGAAYRIVAKNQTVTTAFQTGYREGFIAHDPEGNGVAFTIDRAIEQYQEERQYNWEDETLQPIDPATIGEHAAREYDRLPSGTTIGYVQFRVSDLPATSHYLEQGLGFREKTSHDPNEVFLAAGDYRHHIGINLRLDAKLALPTPDMYGLDYVSFILPDQHAMENILMNLDAAGLTDYDYNKDNQFLMIAGPNRLTLWFRVA</sequence>
<dbReference type="Gene3D" id="3.10.180.10">
    <property type="entry name" value="2,3-Dihydroxybiphenyl 1,2-Dioxygenase, domain 1"/>
    <property type="match status" value="2"/>
</dbReference>
<keyword evidence="2" id="KW-0223">Dioxygenase</keyword>
<evidence type="ECO:0000313" key="2">
    <source>
        <dbReference type="EMBL" id="GAN36656.1"/>
    </source>
</evidence>
<dbReference type="EMBL" id="BAYM01000084">
    <property type="protein sequence ID" value="GAN36656.1"/>
    <property type="molecule type" value="Genomic_DNA"/>
</dbReference>